<organism evidence="2 3">
    <name type="scientific">Candidatus Andersenbacteria bacterium RIFCSPHIGHO2_12_FULL_45_11</name>
    <dbReference type="NCBI Taxonomy" id="1797281"/>
    <lineage>
        <taxon>Bacteria</taxon>
        <taxon>Candidatus Anderseniibacteriota</taxon>
    </lineage>
</organism>
<dbReference type="AlphaFoldDB" id="A0A1G1X4M4"/>
<keyword evidence="1" id="KW-0812">Transmembrane</keyword>
<feature type="transmembrane region" description="Helical" evidence="1">
    <location>
        <begin position="56"/>
        <end position="77"/>
    </location>
</feature>
<dbReference type="InterPro" id="IPR043993">
    <property type="entry name" value="T4SS_pilin"/>
</dbReference>
<name>A0A1G1X4M4_9BACT</name>
<dbReference type="Pfam" id="PF18895">
    <property type="entry name" value="T4SS_pilin"/>
    <property type="match status" value="1"/>
</dbReference>
<evidence type="ECO:0000313" key="2">
    <source>
        <dbReference type="EMBL" id="OGY34913.1"/>
    </source>
</evidence>
<protein>
    <submittedName>
        <fullName evidence="2">Uncharacterized protein</fullName>
    </submittedName>
</protein>
<comment type="caution">
    <text evidence="2">The sequence shown here is derived from an EMBL/GenBank/DDBJ whole genome shotgun (WGS) entry which is preliminary data.</text>
</comment>
<gene>
    <name evidence="2" type="ORF">A3D99_03515</name>
</gene>
<proteinExistence type="predicted"/>
<feature type="transmembrane region" description="Helical" evidence="1">
    <location>
        <begin position="98"/>
        <end position="120"/>
    </location>
</feature>
<keyword evidence="1" id="KW-1133">Transmembrane helix</keyword>
<dbReference type="Proteomes" id="UP000177528">
    <property type="component" value="Unassembled WGS sequence"/>
</dbReference>
<keyword evidence="1" id="KW-0472">Membrane</keyword>
<evidence type="ECO:0000256" key="1">
    <source>
        <dbReference type="SAM" id="Phobius"/>
    </source>
</evidence>
<sequence>MSKLGKTIMFVTTVTSLALIVFPVAAQITQVSGGDCSALGIKCQGNEDTASLLDTIQTIVNAFLVLVGIVAAIYLVLGGLRYIRSEGEEGEAEKAKNTILSAVIGIIIIGLSALIVNFAIDIVSGNQGGGAGSAGEPSFITVPRR</sequence>
<dbReference type="EMBL" id="MHHR01000007">
    <property type="protein sequence ID" value="OGY34913.1"/>
    <property type="molecule type" value="Genomic_DNA"/>
</dbReference>
<reference evidence="2 3" key="1">
    <citation type="journal article" date="2016" name="Nat. Commun.">
        <title>Thousands of microbial genomes shed light on interconnected biogeochemical processes in an aquifer system.</title>
        <authorList>
            <person name="Anantharaman K."/>
            <person name="Brown C.T."/>
            <person name="Hug L.A."/>
            <person name="Sharon I."/>
            <person name="Castelle C.J."/>
            <person name="Probst A.J."/>
            <person name="Thomas B.C."/>
            <person name="Singh A."/>
            <person name="Wilkins M.J."/>
            <person name="Karaoz U."/>
            <person name="Brodie E.L."/>
            <person name="Williams K.H."/>
            <person name="Hubbard S.S."/>
            <person name="Banfield J.F."/>
        </authorList>
    </citation>
    <scope>NUCLEOTIDE SEQUENCE [LARGE SCALE GENOMIC DNA]</scope>
</reference>
<accession>A0A1G1X4M4</accession>
<evidence type="ECO:0000313" key="3">
    <source>
        <dbReference type="Proteomes" id="UP000177528"/>
    </source>
</evidence>